<proteinExistence type="predicted"/>
<accession>A0A7R8YTN4</accession>
<sequence>MPAYTRRKANSKYKNRIRLERASQQQSNGINKTPYDRVKQGRQRKIMNAADRINDGAGTAGTAEIMQIGDENASTSTSDCVGVDCVRSSFMKTQQLVHVSLRRLSTIHSDTSVMCVIVYGFCPH</sequence>
<dbReference type="Proteomes" id="UP000594454">
    <property type="component" value="Chromosome 2"/>
</dbReference>
<dbReference type="AlphaFoldDB" id="A0A7R8YTN4"/>
<protein>
    <submittedName>
        <fullName evidence="2">Uncharacterized protein</fullName>
    </submittedName>
</protein>
<evidence type="ECO:0000313" key="2">
    <source>
        <dbReference type="EMBL" id="CAD7081884.1"/>
    </source>
</evidence>
<dbReference type="InParanoid" id="A0A7R8YTN4"/>
<gene>
    <name evidence="2" type="ORF">HERILL_LOCUS4966</name>
</gene>
<feature type="compositionally biased region" description="Polar residues" evidence="1">
    <location>
        <begin position="22"/>
        <end position="31"/>
    </location>
</feature>
<reference evidence="2 3" key="1">
    <citation type="submission" date="2020-11" db="EMBL/GenBank/DDBJ databases">
        <authorList>
            <person name="Wallbank WR R."/>
            <person name="Pardo Diaz C."/>
            <person name="Kozak K."/>
            <person name="Martin S."/>
            <person name="Jiggins C."/>
            <person name="Moest M."/>
            <person name="Warren A I."/>
            <person name="Generalovic N T."/>
            <person name="Byers J.R.P. K."/>
            <person name="Montejo-Kovacevich G."/>
            <person name="Yen C E."/>
        </authorList>
    </citation>
    <scope>NUCLEOTIDE SEQUENCE [LARGE SCALE GENOMIC DNA]</scope>
</reference>
<keyword evidence="3" id="KW-1185">Reference proteome</keyword>
<evidence type="ECO:0000256" key="1">
    <source>
        <dbReference type="SAM" id="MobiDB-lite"/>
    </source>
</evidence>
<dbReference type="EMBL" id="LR899010">
    <property type="protein sequence ID" value="CAD7081884.1"/>
    <property type="molecule type" value="Genomic_DNA"/>
</dbReference>
<feature type="region of interest" description="Disordered" evidence="1">
    <location>
        <begin position="16"/>
        <end position="39"/>
    </location>
</feature>
<name>A0A7R8YTN4_HERIL</name>
<organism evidence="2 3">
    <name type="scientific">Hermetia illucens</name>
    <name type="common">Black soldier fly</name>
    <dbReference type="NCBI Taxonomy" id="343691"/>
    <lineage>
        <taxon>Eukaryota</taxon>
        <taxon>Metazoa</taxon>
        <taxon>Ecdysozoa</taxon>
        <taxon>Arthropoda</taxon>
        <taxon>Hexapoda</taxon>
        <taxon>Insecta</taxon>
        <taxon>Pterygota</taxon>
        <taxon>Neoptera</taxon>
        <taxon>Endopterygota</taxon>
        <taxon>Diptera</taxon>
        <taxon>Brachycera</taxon>
        <taxon>Stratiomyomorpha</taxon>
        <taxon>Stratiomyidae</taxon>
        <taxon>Hermetiinae</taxon>
        <taxon>Hermetia</taxon>
    </lineage>
</organism>
<evidence type="ECO:0000313" key="3">
    <source>
        <dbReference type="Proteomes" id="UP000594454"/>
    </source>
</evidence>